<evidence type="ECO:0000313" key="3">
    <source>
        <dbReference type="Proteomes" id="UP000595053"/>
    </source>
</evidence>
<accession>A0A7M1QWC7</accession>
<dbReference type="SUPFAM" id="SSF64376">
    <property type="entry name" value="YlxR-like"/>
    <property type="match status" value="1"/>
</dbReference>
<protein>
    <submittedName>
        <fullName evidence="2">YlxR family protein</fullName>
    </submittedName>
</protein>
<gene>
    <name evidence="2" type="ORF">INS88_03600</name>
</gene>
<dbReference type="EMBL" id="CP063213">
    <property type="protein sequence ID" value="QOR46299.1"/>
    <property type="molecule type" value="Genomic_DNA"/>
</dbReference>
<name>A0A7M1QWC7_9ACTO</name>
<dbReference type="Pfam" id="PF04296">
    <property type="entry name" value="YlxR"/>
    <property type="match status" value="1"/>
</dbReference>
<dbReference type="InterPro" id="IPR035931">
    <property type="entry name" value="YlxR-like_sf"/>
</dbReference>
<evidence type="ECO:0000313" key="2">
    <source>
        <dbReference type="EMBL" id="QOR46299.1"/>
    </source>
</evidence>
<organism evidence="2 3">
    <name type="scientific">Trueperella pecoris</name>
    <dbReference type="NCBI Taxonomy" id="2733571"/>
    <lineage>
        <taxon>Bacteria</taxon>
        <taxon>Bacillati</taxon>
        <taxon>Actinomycetota</taxon>
        <taxon>Actinomycetes</taxon>
        <taxon>Actinomycetales</taxon>
        <taxon>Actinomycetaceae</taxon>
        <taxon>Trueperella</taxon>
    </lineage>
</organism>
<dbReference type="Proteomes" id="UP000595053">
    <property type="component" value="Chromosome"/>
</dbReference>
<feature type="domain" description="YlxR" evidence="1">
    <location>
        <begin position="13"/>
        <end position="79"/>
    </location>
</feature>
<dbReference type="PANTHER" id="PTHR34215">
    <property type="entry name" value="BLL0784 PROTEIN"/>
    <property type="match status" value="1"/>
</dbReference>
<reference evidence="2 3" key="1">
    <citation type="submission" date="2020-10" db="EMBL/GenBank/DDBJ databases">
        <title>Trueperella pecoris sp. nov. isolated from bovine and porcine specimens.</title>
        <authorList>
            <person name="Schoenecker L."/>
            <person name="Schnydrig P."/>
            <person name="Brodard I."/>
            <person name="Thomann A."/>
            <person name="Hemphill A."/>
            <person name="Rodriguez-Campos S."/>
            <person name="Perreten V."/>
            <person name="Jores J."/>
            <person name="Kittl S."/>
        </authorList>
    </citation>
    <scope>NUCLEOTIDE SEQUENCE [LARGE SCALE GENOMIC DNA]</scope>
    <source>
        <strain evidence="2 3">15A0121</strain>
    </source>
</reference>
<dbReference type="InterPro" id="IPR037465">
    <property type="entry name" value="YlxR"/>
</dbReference>
<keyword evidence="3" id="KW-1185">Reference proteome</keyword>
<dbReference type="Gene3D" id="3.30.1230.10">
    <property type="entry name" value="YlxR-like"/>
    <property type="match status" value="1"/>
</dbReference>
<dbReference type="InterPro" id="IPR007393">
    <property type="entry name" value="YlxR_dom"/>
</dbReference>
<proteinExistence type="predicted"/>
<evidence type="ECO:0000259" key="1">
    <source>
        <dbReference type="Pfam" id="PF04296"/>
    </source>
</evidence>
<dbReference type="AlphaFoldDB" id="A0A7M1QWC7"/>
<dbReference type="RefSeq" id="WP_193326005.1">
    <property type="nucleotide sequence ID" value="NZ_CP053291.1"/>
</dbReference>
<dbReference type="PANTHER" id="PTHR34215:SF1">
    <property type="entry name" value="YLXR DOMAIN-CONTAINING PROTEIN"/>
    <property type="match status" value="1"/>
</dbReference>
<sequence>MSTTSSRAPNRQRTCIGCGGVVHADQLLRIAVKDGVAFPDSDCVAGGRGAWVHPAADCVKLALRKRSFNRAFRGEVNTEPVQAWLDTIAVGIQPER</sequence>